<keyword evidence="6" id="KW-1185">Reference proteome</keyword>
<proteinExistence type="predicted"/>
<evidence type="ECO:0000313" key="6">
    <source>
        <dbReference type="Proteomes" id="UP000266861"/>
    </source>
</evidence>
<evidence type="ECO:0000256" key="1">
    <source>
        <dbReference type="ARBA" id="ARBA00004340"/>
    </source>
</evidence>
<protein>
    <recommendedName>
        <fullName evidence="4">Crinkler effector protein N-terminal domain-containing protein</fullName>
    </recommendedName>
</protein>
<dbReference type="InterPro" id="IPR045379">
    <property type="entry name" value="Crinkler_N"/>
</dbReference>
<feature type="domain" description="Crinkler effector protein N-terminal" evidence="4">
    <location>
        <begin position="6"/>
        <end position="84"/>
    </location>
</feature>
<dbReference type="OrthoDB" id="2427869at2759"/>
<dbReference type="Pfam" id="PF20147">
    <property type="entry name" value="Crinkler"/>
    <property type="match status" value="2"/>
</dbReference>
<comment type="caution">
    <text evidence="5">The sequence shown here is derived from an EMBL/GenBank/DDBJ whole genome shotgun (WGS) entry which is preliminary data.</text>
</comment>
<evidence type="ECO:0000259" key="4">
    <source>
        <dbReference type="Pfam" id="PF20147"/>
    </source>
</evidence>
<evidence type="ECO:0000256" key="2">
    <source>
        <dbReference type="ARBA" id="ARBA00004613"/>
    </source>
</evidence>
<reference evidence="5 6" key="1">
    <citation type="submission" date="2018-08" db="EMBL/GenBank/DDBJ databases">
        <title>Genome and evolution of the arbuscular mycorrhizal fungus Diversispora epigaea (formerly Glomus versiforme) and its bacterial endosymbionts.</title>
        <authorList>
            <person name="Sun X."/>
            <person name="Fei Z."/>
            <person name="Harrison M."/>
        </authorList>
    </citation>
    <scope>NUCLEOTIDE SEQUENCE [LARGE SCALE GENOMIC DNA]</scope>
    <source>
        <strain evidence="5 6">IT104</strain>
    </source>
</reference>
<dbReference type="AlphaFoldDB" id="A0A397IM48"/>
<keyword evidence="3" id="KW-0964">Secreted</keyword>
<dbReference type="Gene3D" id="3.40.50.300">
    <property type="entry name" value="P-loop containing nucleotide triphosphate hydrolases"/>
    <property type="match status" value="1"/>
</dbReference>
<dbReference type="PANTHER" id="PTHR33129">
    <property type="entry name" value="PROTEIN KINASE DOMAIN-CONTAINING PROTEIN-RELATED"/>
    <property type="match status" value="1"/>
</dbReference>
<dbReference type="SUPFAM" id="SSF52540">
    <property type="entry name" value="P-loop containing nucleoside triphosphate hydrolases"/>
    <property type="match status" value="2"/>
</dbReference>
<accession>A0A397IM48</accession>
<sequence length="515" mass="60660">MSDHTTLVCLVYGDLTKKAFKVNIEKNESVYYLKTKIKEKKSNLFANVDANEIVLWKVNVPLDDDTMEVDIVLENNEEMDSTMSDHTTLVCLVYGDLTKKAFKVNIEKNESVYYLKTKIKEKKSNLFANVDANEIVLWKVNVPLDDDTMEVDIVLENNEEMDVQKLSFPFITIGNAFTENITVDSIHIVIEEPSDELVLEDKYIKVIEDQEVTEFKNFLVIFWKALKNTKVDEQEEFLQLSEGEHFLGAKSTLFIRKCYRQLLQIVFDEKIRRLRITGNPGIGKTFFAYYILYMLAQRKEIIIYNSCAMKSPIVFDKKKAFFVYKANVLDSYLINPNVWYIVDDKRPEQVNAKTILVCSPRNDHYRNFDKYLETTIRYVPVWSWEEIEKCRIGIFDHLDKVEVESLFSKWGGIPRFTLEKAQERTQQIFLEEAIARNSNPRLFEFIGEIDHIGDSRHILIHIHTDVPEENKEYYIYKTMRFASEYVAEKVIDQLKKNHQKFSWQKAVDRLLFNKF</sequence>
<gene>
    <name evidence="5" type="ORF">Glove_186g10</name>
</gene>
<dbReference type="InterPro" id="IPR052980">
    <property type="entry name" value="Crinkler_effector"/>
</dbReference>
<organism evidence="5 6">
    <name type="scientific">Diversispora epigaea</name>
    <dbReference type="NCBI Taxonomy" id="1348612"/>
    <lineage>
        <taxon>Eukaryota</taxon>
        <taxon>Fungi</taxon>
        <taxon>Fungi incertae sedis</taxon>
        <taxon>Mucoromycota</taxon>
        <taxon>Glomeromycotina</taxon>
        <taxon>Glomeromycetes</taxon>
        <taxon>Diversisporales</taxon>
        <taxon>Diversisporaceae</taxon>
        <taxon>Diversispora</taxon>
    </lineage>
</organism>
<dbReference type="Proteomes" id="UP000266861">
    <property type="component" value="Unassembled WGS sequence"/>
</dbReference>
<dbReference type="PANTHER" id="PTHR33129:SF1">
    <property type="entry name" value="ATP-BINDING PROTEIN"/>
    <property type="match status" value="1"/>
</dbReference>
<feature type="domain" description="Crinkler effector protein N-terminal" evidence="4">
    <location>
        <begin position="88"/>
        <end position="191"/>
    </location>
</feature>
<dbReference type="GO" id="GO:0005576">
    <property type="term" value="C:extracellular region"/>
    <property type="evidence" value="ECO:0007669"/>
    <property type="project" value="UniProtKB-SubCell"/>
</dbReference>
<dbReference type="GO" id="GO:0043657">
    <property type="term" value="C:host cell"/>
    <property type="evidence" value="ECO:0007669"/>
    <property type="project" value="UniProtKB-SubCell"/>
</dbReference>
<evidence type="ECO:0000256" key="3">
    <source>
        <dbReference type="ARBA" id="ARBA00022525"/>
    </source>
</evidence>
<name>A0A397IM48_9GLOM</name>
<evidence type="ECO:0000313" key="5">
    <source>
        <dbReference type="EMBL" id="RHZ77089.1"/>
    </source>
</evidence>
<dbReference type="EMBL" id="PQFF01000176">
    <property type="protein sequence ID" value="RHZ77089.1"/>
    <property type="molecule type" value="Genomic_DNA"/>
</dbReference>
<comment type="subcellular location">
    <subcellularLocation>
        <location evidence="1">Host cell</location>
    </subcellularLocation>
    <subcellularLocation>
        <location evidence="2">Secreted</location>
    </subcellularLocation>
</comment>
<dbReference type="InterPro" id="IPR027417">
    <property type="entry name" value="P-loop_NTPase"/>
</dbReference>